<dbReference type="AlphaFoldDB" id="A0AA37WWK6"/>
<evidence type="ECO:0000313" key="1">
    <source>
        <dbReference type="EMBL" id="GLS82519.1"/>
    </source>
</evidence>
<dbReference type="Proteomes" id="UP001157439">
    <property type="component" value="Unassembled WGS sequence"/>
</dbReference>
<dbReference type="RefSeq" id="WP_095500048.1">
    <property type="nucleotide sequence ID" value="NZ_BSPO01000001.1"/>
</dbReference>
<dbReference type="Gene3D" id="3.60.90.10">
    <property type="entry name" value="S-adenosylmethionine decarboxylase"/>
    <property type="match status" value="1"/>
</dbReference>
<proteinExistence type="predicted"/>
<dbReference type="InterPro" id="IPR016067">
    <property type="entry name" value="S-AdoMet_deCO2ase_core"/>
</dbReference>
<accession>A0AA37WWK6</accession>
<protein>
    <submittedName>
        <fullName evidence="1">S-adenosylmethionine decarboxylase SpeD</fullName>
    </submittedName>
</protein>
<organism evidence="1 2">
    <name type="scientific">Paraferrimonas haliotis</name>
    <dbReference type="NCBI Taxonomy" id="2013866"/>
    <lineage>
        <taxon>Bacteria</taxon>
        <taxon>Pseudomonadati</taxon>
        <taxon>Pseudomonadota</taxon>
        <taxon>Gammaproteobacteria</taxon>
        <taxon>Alteromonadales</taxon>
        <taxon>Ferrimonadaceae</taxon>
        <taxon>Paraferrimonas</taxon>
    </lineage>
</organism>
<dbReference type="SUPFAM" id="SSF56276">
    <property type="entry name" value="S-adenosylmethionine decarboxylase"/>
    <property type="match status" value="1"/>
</dbReference>
<sequence>MKTKANVVFNTAPKKLVIRFGTQSQNQKRQNLRDLPLSFWQLALSHCKASILSVTKGAQQTAFLLSESSLVISDSELVLITCGDTRLIDAATYLIAALTTAPIEAIWFQRHKDAVNHANPSKFEHDCSQLNAQLALLAKGQQQTTIAAEHSCWQWHAFEQASISLTPHREVQLKELSSSLCERLREPSRQVNEIKRLLYSDDFLKDWLVDEHLFTPHGFSLNALNGPHYLTVHLSPEPQHSLLSIDTNYPQTLAFQRWLTHLERTMAPSKTLVMSLSPSIRSQDSATAKALA</sequence>
<evidence type="ECO:0000313" key="2">
    <source>
        <dbReference type="Proteomes" id="UP001157439"/>
    </source>
</evidence>
<dbReference type="EMBL" id="BSPO01000001">
    <property type="protein sequence ID" value="GLS82519.1"/>
    <property type="molecule type" value="Genomic_DNA"/>
</dbReference>
<comment type="caution">
    <text evidence="1">The sequence shown here is derived from an EMBL/GenBank/DDBJ whole genome shotgun (WGS) entry which is preliminary data.</text>
</comment>
<dbReference type="PANTHER" id="PTHR11570:SF0">
    <property type="entry name" value="S-ADENOSYLMETHIONINE DECARBOXYLASE PROENZYME"/>
    <property type="match status" value="1"/>
</dbReference>
<dbReference type="PANTHER" id="PTHR11570">
    <property type="entry name" value="S-ADENOSYLMETHIONINE DECARBOXYLASE"/>
    <property type="match status" value="1"/>
</dbReference>
<name>A0AA37WWK6_9GAMM</name>
<gene>
    <name evidence="1" type="primary">speD</name>
    <name evidence="1" type="ORF">GCM10007894_04960</name>
</gene>
<dbReference type="Pfam" id="PF01536">
    <property type="entry name" value="SAM_decarbox"/>
    <property type="match status" value="1"/>
</dbReference>
<dbReference type="GO" id="GO:0004014">
    <property type="term" value="F:adenosylmethionine decarboxylase activity"/>
    <property type="evidence" value="ECO:0007669"/>
    <property type="project" value="InterPro"/>
</dbReference>
<dbReference type="InterPro" id="IPR048283">
    <property type="entry name" value="AdoMetDC-like"/>
</dbReference>
<dbReference type="GO" id="GO:0008295">
    <property type="term" value="P:spermidine biosynthetic process"/>
    <property type="evidence" value="ECO:0007669"/>
    <property type="project" value="InterPro"/>
</dbReference>
<reference evidence="1 2" key="1">
    <citation type="journal article" date="2014" name="Int. J. Syst. Evol. Microbiol.">
        <title>Complete genome sequence of Corynebacterium casei LMG S-19264T (=DSM 44701T), isolated from a smear-ripened cheese.</title>
        <authorList>
            <consortium name="US DOE Joint Genome Institute (JGI-PGF)"/>
            <person name="Walter F."/>
            <person name="Albersmeier A."/>
            <person name="Kalinowski J."/>
            <person name="Ruckert C."/>
        </authorList>
    </citation>
    <scope>NUCLEOTIDE SEQUENCE [LARGE SCALE GENOMIC DNA]</scope>
    <source>
        <strain evidence="1 2">NBRC 112785</strain>
    </source>
</reference>
<keyword evidence="2" id="KW-1185">Reference proteome</keyword>